<keyword evidence="2" id="KW-1185">Reference proteome</keyword>
<evidence type="ECO:0000313" key="1">
    <source>
        <dbReference type="EMBL" id="WVZ21546.1"/>
    </source>
</evidence>
<reference evidence="1 2" key="1">
    <citation type="journal article" date="2023" name="Life. Sci Alliance">
        <title>Evolutionary insights into 3D genome organization and epigenetic landscape of Vigna mungo.</title>
        <authorList>
            <person name="Junaid A."/>
            <person name="Singh B."/>
            <person name="Bhatia S."/>
        </authorList>
    </citation>
    <scope>NUCLEOTIDE SEQUENCE [LARGE SCALE GENOMIC DNA]</scope>
    <source>
        <strain evidence="1">Urdbean</strain>
    </source>
</reference>
<sequence>MLEPCEAWDTKSLSRTNITRARSRLLVAPVRASAAAMSRWTSLRPLESSAAAVSSSASSSSVMEAEGELLAAWSSGLGYSVGASETIESMRWWKSSWDPVKASQLTRGDQWFQLQP</sequence>
<evidence type="ECO:0000313" key="2">
    <source>
        <dbReference type="Proteomes" id="UP001374535"/>
    </source>
</evidence>
<dbReference type="Proteomes" id="UP001374535">
    <property type="component" value="Chromosome 2"/>
</dbReference>
<accession>A0AAQ3P5Y2</accession>
<protein>
    <submittedName>
        <fullName evidence="1">Uncharacterized protein</fullName>
    </submittedName>
</protein>
<name>A0AAQ3P5Y2_VIGMU</name>
<dbReference type="EMBL" id="CP144699">
    <property type="protein sequence ID" value="WVZ21546.1"/>
    <property type="molecule type" value="Genomic_DNA"/>
</dbReference>
<proteinExistence type="predicted"/>
<organism evidence="1 2">
    <name type="scientific">Vigna mungo</name>
    <name type="common">Black gram</name>
    <name type="synonym">Phaseolus mungo</name>
    <dbReference type="NCBI Taxonomy" id="3915"/>
    <lineage>
        <taxon>Eukaryota</taxon>
        <taxon>Viridiplantae</taxon>
        <taxon>Streptophyta</taxon>
        <taxon>Embryophyta</taxon>
        <taxon>Tracheophyta</taxon>
        <taxon>Spermatophyta</taxon>
        <taxon>Magnoliopsida</taxon>
        <taxon>eudicotyledons</taxon>
        <taxon>Gunneridae</taxon>
        <taxon>Pentapetalae</taxon>
        <taxon>rosids</taxon>
        <taxon>fabids</taxon>
        <taxon>Fabales</taxon>
        <taxon>Fabaceae</taxon>
        <taxon>Papilionoideae</taxon>
        <taxon>50 kb inversion clade</taxon>
        <taxon>NPAAA clade</taxon>
        <taxon>indigoferoid/millettioid clade</taxon>
        <taxon>Phaseoleae</taxon>
        <taxon>Vigna</taxon>
    </lineage>
</organism>
<gene>
    <name evidence="1" type="ORF">V8G54_008868</name>
</gene>
<dbReference type="AlphaFoldDB" id="A0AAQ3P5Y2"/>